<evidence type="ECO:0000313" key="2">
    <source>
        <dbReference type="Ensembl" id="ENSBJAP00000022196.1"/>
    </source>
</evidence>
<feature type="compositionally biased region" description="Polar residues" evidence="1">
    <location>
        <begin position="1"/>
        <end position="16"/>
    </location>
</feature>
<dbReference type="AlphaFoldDB" id="A0A8C0BUC2"/>
<reference evidence="2" key="2">
    <citation type="submission" date="2025-09" db="UniProtKB">
        <authorList>
            <consortium name="Ensembl"/>
        </authorList>
    </citation>
    <scope>IDENTIFICATION</scope>
</reference>
<accession>A0A8C0BUC2</accession>
<proteinExistence type="predicted"/>
<evidence type="ECO:0000256" key="1">
    <source>
        <dbReference type="SAM" id="MobiDB-lite"/>
    </source>
</evidence>
<dbReference type="Proteomes" id="UP000694555">
    <property type="component" value="Unplaced"/>
</dbReference>
<organism evidence="2 3">
    <name type="scientific">Buteo japonicus</name>
    <dbReference type="NCBI Taxonomy" id="224669"/>
    <lineage>
        <taxon>Eukaryota</taxon>
        <taxon>Metazoa</taxon>
        <taxon>Chordata</taxon>
        <taxon>Craniata</taxon>
        <taxon>Vertebrata</taxon>
        <taxon>Euteleostomi</taxon>
        <taxon>Archelosauria</taxon>
        <taxon>Archosauria</taxon>
        <taxon>Dinosauria</taxon>
        <taxon>Saurischia</taxon>
        <taxon>Theropoda</taxon>
        <taxon>Coelurosauria</taxon>
        <taxon>Aves</taxon>
        <taxon>Neognathae</taxon>
        <taxon>Neoaves</taxon>
        <taxon>Telluraves</taxon>
        <taxon>Accipitrimorphae</taxon>
        <taxon>Accipitriformes</taxon>
        <taxon>Accipitridae</taxon>
        <taxon>Accipitrinae</taxon>
        <taxon>Buteo</taxon>
    </lineage>
</organism>
<evidence type="ECO:0000313" key="3">
    <source>
        <dbReference type="Proteomes" id="UP000694555"/>
    </source>
</evidence>
<feature type="region of interest" description="Disordered" evidence="1">
    <location>
        <begin position="1"/>
        <end position="20"/>
    </location>
</feature>
<name>A0A8C0BUC2_9AVES</name>
<keyword evidence="3" id="KW-1185">Reference proteome</keyword>
<reference evidence="2" key="1">
    <citation type="submission" date="2025-08" db="UniProtKB">
        <authorList>
            <consortium name="Ensembl"/>
        </authorList>
    </citation>
    <scope>IDENTIFICATION</scope>
</reference>
<feature type="region of interest" description="Disordered" evidence="1">
    <location>
        <begin position="103"/>
        <end position="145"/>
    </location>
</feature>
<dbReference type="Ensembl" id="ENSBJAT00000022820.1">
    <property type="protein sequence ID" value="ENSBJAP00000022196.1"/>
    <property type="gene ID" value="ENSBJAG00000014431.1"/>
</dbReference>
<protein>
    <submittedName>
        <fullName evidence="2">Uncharacterized protein</fullName>
    </submittedName>
</protein>
<sequence>LLLPSTTKHTPSTHIATTPGADKVSQISPCWMSNLEFASHPSFKSSSFQSVPSLDYLPHPLKFKAVGASYIEGKPGSSAASCIQQGSCNQVVSNTMPQLAAQGGMNWEPRLSPAQAAPLPTKAQSLSTKEPSAGKRGGLMSNVLR</sequence>